<evidence type="ECO:0000256" key="4">
    <source>
        <dbReference type="SAM" id="MobiDB-lite"/>
    </source>
</evidence>
<dbReference type="Proteomes" id="UP000326759">
    <property type="component" value="Unassembled WGS sequence"/>
</dbReference>
<dbReference type="PROSITE" id="PS50102">
    <property type="entry name" value="RRM"/>
    <property type="match status" value="1"/>
</dbReference>
<feature type="compositionally biased region" description="Acidic residues" evidence="4">
    <location>
        <begin position="110"/>
        <end position="124"/>
    </location>
</feature>
<dbReference type="GO" id="GO:0008270">
    <property type="term" value="F:zinc ion binding"/>
    <property type="evidence" value="ECO:0007669"/>
    <property type="project" value="UniProtKB-KW"/>
</dbReference>
<feature type="domain" description="RRM" evidence="5">
    <location>
        <begin position="1"/>
        <end position="47"/>
    </location>
</feature>
<dbReference type="InterPro" id="IPR001878">
    <property type="entry name" value="Znf_CCHC"/>
</dbReference>
<feature type="region of interest" description="Disordered" evidence="4">
    <location>
        <begin position="80"/>
        <end position="125"/>
    </location>
</feature>
<dbReference type="InterPro" id="IPR012677">
    <property type="entry name" value="Nucleotide-bd_a/b_plait_sf"/>
</dbReference>
<dbReference type="FunFam" id="4.10.60.10:FF:000009">
    <property type="entry name" value="Zinc finger CCHC-type and RNA-binding motif-containing protein 1"/>
    <property type="match status" value="1"/>
</dbReference>
<keyword evidence="2" id="KW-0863">Zinc-finger</keyword>
<dbReference type="PANTHER" id="PTHR46259">
    <property type="entry name" value="ZINC FINGER CCHC-TYPE AND RNA-BINDING MOTIF-CONTAINING PROTEIN 1"/>
    <property type="match status" value="1"/>
</dbReference>
<comment type="caution">
    <text evidence="7">The sequence shown here is derived from an EMBL/GenBank/DDBJ whole genome shotgun (WGS) entry which is preliminary data.</text>
</comment>
<feature type="compositionally biased region" description="Basic and acidic residues" evidence="4">
    <location>
        <begin position="100"/>
        <end position="109"/>
    </location>
</feature>
<proteinExistence type="predicted"/>
<dbReference type="InterPro" id="IPR000504">
    <property type="entry name" value="RRM_dom"/>
</dbReference>
<dbReference type="InterPro" id="IPR036875">
    <property type="entry name" value="Znf_CCHC_sf"/>
</dbReference>
<dbReference type="Pfam" id="PF00076">
    <property type="entry name" value="RRM_1"/>
    <property type="match status" value="1"/>
</dbReference>
<feature type="compositionally biased region" description="Polar residues" evidence="4">
    <location>
        <begin position="145"/>
        <end position="161"/>
    </location>
</feature>
<dbReference type="GO" id="GO:0000398">
    <property type="term" value="P:mRNA splicing, via spliceosome"/>
    <property type="evidence" value="ECO:0007669"/>
    <property type="project" value="InterPro"/>
</dbReference>
<evidence type="ECO:0000259" key="5">
    <source>
        <dbReference type="PROSITE" id="PS50102"/>
    </source>
</evidence>
<keyword evidence="1 3" id="KW-0694">RNA-binding</keyword>
<evidence type="ECO:0000259" key="6">
    <source>
        <dbReference type="PROSITE" id="PS50158"/>
    </source>
</evidence>
<dbReference type="OrthoDB" id="267048at2759"/>
<dbReference type="Gene3D" id="3.30.70.330">
    <property type="match status" value="1"/>
</dbReference>
<dbReference type="PROSITE" id="PS50158">
    <property type="entry name" value="ZF_CCHC"/>
    <property type="match status" value="1"/>
</dbReference>
<evidence type="ECO:0000313" key="7">
    <source>
        <dbReference type="EMBL" id="KAB7500848.1"/>
    </source>
</evidence>
<keyword evidence="8" id="KW-1185">Reference proteome</keyword>
<dbReference type="SUPFAM" id="SSF57756">
    <property type="entry name" value="Retrovirus zinc finger-like domains"/>
    <property type="match status" value="1"/>
</dbReference>
<dbReference type="AlphaFoldDB" id="A0A5N5T4F3"/>
<evidence type="ECO:0000256" key="3">
    <source>
        <dbReference type="PROSITE-ProRule" id="PRU00176"/>
    </source>
</evidence>
<dbReference type="GO" id="GO:0005689">
    <property type="term" value="C:U12-type spliceosomal complex"/>
    <property type="evidence" value="ECO:0007669"/>
    <property type="project" value="InterPro"/>
</dbReference>
<dbReference type="SUPFAM" id="SSF54928">
    <property type="entry name" value="RNA-binding domain, RBD"/>
    <property type="match status" value="1"/>
</dbReference>
<keyword evidence="2" id="KW-0862">Zinc</keyword>
<accession>A0A5N5T4F3</accession>
<dbReference type="EMBL" id="SEYY01012414">
    <property type="protein sequence ID" value="KAB7500848.1"/>
    <property type="molecule type" value="Genomic_DNA"/>
</dbReference>
<sequence length="176" mass="20031">MRDKISRKSKGVAFVLFANPESALNCVRGVDGKEIFGRTLRANIAKDNGRAPEFIRRREYPDKSRCYECGEGGHLSYSCPKNILGEREPPPKKIKVKMKKNLETDKSVEDIEDEDSEGEQEFEDYSLSAAIRYQQELREGEEFLKSQTKPHSSDGNSSNGFKSFKKTEIEAVFLLQ</sequence>
<feature type="region of interest" description="Disordered" evidence="4">
    <location>
        <begin position="139"/>
        <end position="162"/>
    </location>
</feature>
<feature type="domain" description="CCHC-type" evidence="6">
    <location>
        <begin position="65"/>
        <end position="81"/>
    </location>
</feature>
<keyword evidence="2" id="KW-0479">Metal-binding</keyword>
<dbReference type="Gene3D" id="4.10.60.10">
    <property type="entry name" value="Zinc finger, CCHC-type"/>
    <property type="match status" value="1"/>
</dbReference>
<organism evidence="7 8">
    <name type="scientific">Armadillidium nasatum</name>
    <dbReference type="NCBI Taxonomy" id="96803"/>
    <lineage>
        <taxon>Eukaryota</taxon>
        <taxon>Metazoa</taxon>
        <taxon>Ecdysozoa</taxon>
        <taxon>Arthropoda</taxon>
        <taxon>Crustacea</taxon>
        <taxon>Multicrustacea</taxon>
        <taxon>Malacostraca</taxon>
        <taxon>Eumalacostraca</taxon>
        <taxon>Peracarida</taxon>
        <taxon>Isopoda</taxon>
        <taxon>Oniscidea</taxon>
        <taxon>Crinocheta</taxon>
        <taxon>Armadillidiidae</taxon>
        <taxon>Armadillidium</taxon>
    </lineage>
</organism>
<evidence type="ECO:0000313" key="8">
    <source>
        <dbReference type="Proteomes" id="UP000326759"/>
    </source>
</evidence>
<dbReference type="InterPro" id="IPR044598">
    <property type="entry name" value="ZCRB1"/>
</dbReference>
<evidence type="ECO:0000256" key="1">
    <source>
        <dbReference type="ARBA" id="ARBA00022884"/>
    </source>
</evidence>
<evidence type="ECO:0000256" key="2">
    <source>
        <dbReference type="PROSITE-ProRule" id="PRU00047"/>
    </source>
</evidence>
<reference evidence="7 8" key="1">
    <citation type="journal article" date="2019" name="PLoS Biol.">
        <title>Sex chromosomes control vertical transmission of feminizing Wolbachia symbionts in an isopod.</title>
        <authorList>
            <person name="Becking T."/>
            <person name="Chebbi M.A."/>
            <person name="Giraud I."/>
            <person name="Moumen B."/>
            <person name="Laverre T."/>
            <person name="Caubet Y."/>
            <person name="Peccoud J."/>
            <person name="Gilbert C."/>
            <person name="Cordaux R."/>
        </authorList>
    </citation>
    <scope>NUCLEOTIDE SEQUENCE [LARGE SCALE GENOMIC DNA]</scope>
    <source>
        <strain evidence="7">ANa2</strain>
        <tissue evidence="7">Whole body excluding digestive tract and cuticle</tissue>
    </source>
</reference>
<dbReference type="PANTHER" id="PTHR46259:SF1">
    <property type="entry name" value="ZINC FINGER CCHC-TYPE AND RNA-BINDING MOTIF-CONTAINING PROTEIN 1"/>
    <property type="match status" value="1"/>
</dbReference>
<dbReference type="InterPro" id="IPR035979">
    <property type="entry name" value="RBD_domain_sf"/>
</dbReference>
<name>A0A5N5T4F3_9CRUS</name>
<protein>
    <submittedName>
        <fullName evidence="7">Zinc finger CCHC-type and RNA-binding motif-containing protein 1</fullName>
    </submittedName>
</protein>
<dbReference type="GO" id="GO:0003723">
    <property type="term" value="F:RNA binding"/>
    <property type="evidence" value="ECO:0007669"/>
    <property type="project" value="UniProtKB-UniRule"/>
</dbReference>
<dbReference type="SMART" id="SM00343">
    <property type="entry name" value="ZnF_C2HC"/>
    <property type="match status" value="1"/>
</dbReference>
<gene>
    <name evidence="7" type="primary">zcrb1_1</name>
    <name evidence="7" type="ORF">Anas_14226</name>
</gene>